<evidence type="ECO:0000313" key="2">
    <source>
        <dbReference type="EMBL" id="ONH32290.1"/>
    </source>
</evidence>
<gene>
    <name evidence="2" type="ORF">BL253_06140</name>
</gene>
<name>A0A1V2IH24_9ACTN</name>
<proteinExistence type="predicted"/>
<dbReference type="AlphaFoldDB" id="A0A1V2IH24"/>
<protein>
    <submittedName>
        <fullName evidence="2">Uncharacterized protein</fullName>
    </submittedName>
</protein>
<sequence>MADERTAAVEGAHGRAGLAHEARLRLAPGADKRAPGGAVTIALCGHWEHDGPCRWPHHTSVGRPTGGDVTIRVVAVSPPSEHAEVRRLIEGALAAGALDGPTGLSHWSVLRSGPTDLTADEQGLADRLATTPRPAA</sequence>
<keyword evidence="3" id="KW-1185">Reference proteome</keyword>
<dbReference type="OrthoDB" id="3785690at2"/>
<reference evidence="3" key="1">
    <citation type="submission" date="2016-10" db="EMBL/GenBank/DDBJ databases">
        <title>Frankia sp. NRRL B-16386 Genome sequencing.</title>
        <authorList>
            <person name="Ghodhbane-Gtari F."/>
            <person name="Swanson E."/>
            <person name="Gueddou A."/>
            <person name="Hezbri K."/>
            <person name="Ktari K."/>
            <person name="Nouioui I."/>
            <person name="Morris K."/>
            <person name="Simpson S."/>
            <person name="Abebe-Akele F."/>
            <person name="Thomas K."/>
            <person name="Gtari M."/>
            <person name="Tisa L.S."/>
        </authorList>
    </citation>
    <scope>NUCLEOTIDE SEQUENCE [LARGE SCALE GENOMIC DNA]</scope>
    <source>
        <strain evidence="3">NRRL B-16386</strain>
    </source>
</reference>
<evidence type="ECO:0000313" key="3">
    <source>
        <dbReference type="Proteomes" id="UP000188929"/>
    </source>
</evidence>
<dbReference type="RefSeq" id="WP_076814339.1">
    <property type="nucleotide sequence ID" value="NZ_MOMC01000012.1"/>
</dbReference>
<organism evidence="2 3">
    <name type="scientific">Pseudofrankia asymbiotica</name>
    <dbReference type="NCBI Taxonomy" id="1834516"/>
    <lineage>
        <taxon>Bacteria</taxon>
        <taxon>Bacillati</taxon>
        <taxon>Actinomycetota</taxon>
        <taxon>Actinomycetes</taxon>
        <taxon>Frankiales</taxon>
        <taxon>Frankiaceae</taxon>
        <taxon>Pseudofrankia</taxon>
    </lineage>
</organism>
<dbReference type="Proteomes" id="UP000188929">
    <property type="component" value="Unassembled WGS sequence"/>
</dbReference>
<comment type="caution">
    <text evidence="2">The sequence shown here is derived from an EMBL/GenBank/DDBJ whole genome shotgun (WGS) entry which is preliminary data.</text>
</comment>
<feature type="region of interest" description="Disordered" evidence="1">
    <location>
        <begin position="115"/>
        <end position="136"/>
    </location>
</feature>
<accession>A0A1V2IH24</accession>
<evidence type="ECO:0000256" key="1">
    <source>
        <dbReference type="SAM" id="MobiDB-lite"/>
    </source>
</evidence>
<dbReference type="EMBL" id="MOMC01000012">
    <property type="protein sequence ID" value="ONH32290.1"/>
    <property type="molecule type" value="Genomic_DNA"/>
</dbReference>